<gene>
    <name evidence="2" type="ORF">HEB94_009170</name>
</gene>
<dbReference type="Proteomes" id="UP000638648">
    <property type="component" value="Unassembled WGS sequence"/>
</dbReference>
<accession>A0A927N610</accession>
<comment type="caution">
    <text evidence="2">The sequence shown here is derived from an EMBL/GenBank/DDBJ whole genome shotgun (WGS) entry which is preliminary data.</text>
</comment>
<protein>
    <submittedName>
        <fullName evidence="2">Uncharacterized protein</fullName>
    </submittedName>
</protein>
<sequence>MRFRLSLNVGPSRELPGVDSPVGKPMIDTHRLGDAEPLRLLLDHSDSEVTFLAAAISERVMEDVVRSGRSRLRESEFAAAAMDIPKKNFKSTAYLRVPKPSGDLLRLGLSGVVAMGQKQASAGGEPSDGGRDAHRADQPSPAPSHVHADRGGSAAGIGSVSGSGNTVAGRDIDQSQTTTTVHGSQYGAQGDMNFGTRSGRRVTAGGEAGAGSGRESS</sequence>
<dbReference type="RefSeq" id="WP_192755393.1">
    <property type="nucleotide sequence ID" value="NZ_BAABJL010000005.1"/>
</dbReference>
<name>A0A927N610_9ACTN</name>
<feature type="compositionally biased region" description="Basic and acidic residues" evidence="1">
    <location>
        <begin position="128"/>
        <end position="137"/>
    </location>
</feature>
<dbReference type="EMBL" id="JADBEM010000001">
    <property type="protein sequence ID" value="MBE1612322.1"/>
    <property type="molecule type" value="Genomic_DNA"/>
</dbReference>
<feature type="region of interest" description="Disordered" evidence="1">
    <location>
        <begin position="117"/>
        <end position="217"/>
    </location>
</feature>
<evidence type="ECO:0000313" key="2">
    <source>
        <dbReference type="EMBL" id="MBE1612322.1"/>
    </source>
</evidence>
<feature type="compositionally biased region" description="Polar residues" evidence="1">
    <location>
        <begin position="174"/>
        <end position="187"/>
    </location>
</feature>
<dbReference type="AlphaFoldDB" id="A0A927N610"/>
<keyword evidence="3" id="KW-1185">Reference proteome</keyword>
<feature type="compositionally biased region" description="Gly residues" evidence="1">
    <location>
        <begin position="206"/>
        <end position="217"/>
    </location>
</feature>
<proteinExistence type="predicted"/>
<evidence type="ECO:0000256" key="1">
    <source>
        <dbReference type="SAM" id="MobiDB-lite"/>
    </source>
</evidence>
<reference evidence="2" key="1">
    <citation type="submission" date="2020-10" db="EMBL/GenBank/DDBJ databases">
        <title>Sequencing the genomes of 1000 actinobacteria strains.</title>
        <authorList>
            <person name="Klenk H.-P."/>
        </authorList>
    </citation>
    <scope>NUCLEOTIDE SEQUENCE</scope>
    <source>
        <strain evidence="2">DSM 45354</strain>
    </source>
</reference>
<evidence type="ECO:0000313" key="3">
    <source>
        <dbReference type="Proteomes" id="UP000638648"/>
    </source>
</evidence>
<organism evidence="2 3">
    <name type="scientific">Actinopolymorpha pittospori</name>
    <dbReference type="NCBI Taxonomy" id="648752"/>
    <lineage>
        <taxon>Bacteria</taxon>
        <taxon>Bacillati</taxon>
        <taxon>Actinomycetota</taxon>
        <taxon>Actinomycetes</taxon>
        <taxon>Propionibacteriales</taxon>
        <taxon>Actinopolymorphaceae</taxon>
        <taxon>Actinopolymorpha</taxon>
    </lineage>
</organism>